<reference evidence="6" key="1">
    <citation type="submission" date="2012-05" db="EMBL/GenBank/DDBJ databases">
        <title>Whole Genome Assembly of Lutzomyia longipalpis.</title>
        <authorList>
            <person name="Richards S."/>
            <person name="Qu C."/>
            <person name="Dillon R."/>
            <person name="Worley K."/>
            <person name="Scherer S."/>
            <person name="Batterton M."/>
            <person name="Taylor A."/>
            <person name="Hawes A."/>
            <person name="Hernandez B."/>
            <person name="Kovar C."/>
            <person name="Mandapat C."/>
            <person name="Pham C."/>
            <person name="Qu C."/>
            <person name="Jing C."/>
            <person name="Bess C."/>
            <person name="Bandaranaike D."/>
            <person name="Ngo D."/>
            <person name="Ongeri F."/>
            <person name="Arias F."/>
            <person name="Lara F."/>
            <person name="Weissenberger G."/>
            <person name="Kamau G."/>
            <person name="Han H."/>
            <person name="Shen H."/>
            <person name="Dinh H."/>
            <person name="Khalil I."/>
            <person name="Jones J."/>
            <person name="Shafer J."/>
            <person name="Jayaseelan J."/>
            <person name="Quiroz J."/>
            <person name="Blankenburg K."/>
            <person name="Nguyen L."/>
            <person name="Jackson L."/>
            <person name="Francisco L."/>
            <person name="Tang L.-Y."/>
            <person name="Pu L.-L."/>
            <person name="Perales L."/>
            <person name="Lorensuhewa L."/>
            <person name="Munidasa M."/>
            <person name="Coyle M."/>
            <person name="Taylor M."/>
            <person name="Puazo M."/>
            <person name="Firestine M."/>
            <person name="Scheel M."/>
            <person name="Javaid M."/>
            <person name="Wang M."/>
            <person name="Li M."/>
            <person name="Tabassum N."/>
            <person name="Saada N."/>
            <person name="Osuji N."/>
            <person name="Aqrawi P."/>
            <person name="Fu Q."/>
            <person name="Thornton R."/>
            <person name="Raj R."/>
            <person name="Goodspeed R."/>
            <person name="Mata R."/>
            <person name="Najjar R."/>
            <person name="Gubbala S."/>
            <person name="Lee S."/>
            <person name="Denson S."/>
            <person name="Patil S."/>
            <person name="Macmil S."/>
            <person name="Qi S."/>
            <person name="Matskevitch T."/>
            <person name="Palculict T."/>
            <person name="Mathew T."/>
            <person name="Vee V."/>
            <person name="Velamala V."/>
            <person name="Korchina V."/>
            <person name="Cai W."/>
            <person name="Liu W."/>
            <person name="Dai W."/>
            <person name="Zou X."/>
            <person name="Zhu Y."/>
            <person name="Zhang Y."/>
            <person name="Wu Y.-Q."/>
            <person name="Xin Y."/>
            <person name="Nazarath L."/>
            <person name="Kovar C."/>
            <person name="Han Y."/>
            <person name="Muzny D."/>
            <person name="Gibbs R."/>
        </authorList>
    </citation>
    <scope>NUCLEOTIDE SEQUENCE [LARGE SCALE GENOMIC DNA]</scope>
    <source>
        <strain evidence="6">Jacobina</strain>
    </source>
</reference>
<dbReference type="CDD" id="cd05325">
    <property type="entry name" value="carb_red_sniffer_like_SDR_c"/>
    <property type="match status" value="1"/>
</dbReference>
<reference evidence="5" key="3">
    <citation type="submission" date="2020-05" db="UniProtKB">
        <authorList>
            <consortium name="EnsemblMetazoa"/>
        </authorList>
    </citation>
    <scope>IDENTIFICATION</scope>
    <source>
        <strain evidence="5">Jacobina</strain>
    </source>
</reference>
<name>A0A1B0CSU0_LUTLO</name>
<dbReference type="PRINTS" id="PR00080">
    <property type="entry name" value="SDRFAMILY"/>
</dbReference>
<accession>A0A1B0CSU0</accession>
<evidence type="ECO:0000256" key="1">
    <source>
        <dbReference type="ARBA" id="ARBA00022857"/>
    </source>
</evidence>
<keyword evidence="1" id="KW-0521">NADP</keyword>
<keyword evidence="6" id="KW-1185">Reference proteome</keyword>
<evidence type="ECO:0000313" key="4">
    <source>
        <dbReference type="EMBL" id="MBC1177113.1"/>
    </source>
</evidence>
<dbReference type="AlphaFoldDB" id="A0A1B0CSU0"/>
<proteinExistence type="inferred from homology"/>
<keyword evidence="2" id="KW-0560">Oxidoreductase</keyword>
<dbReference type="Proteomes" id="UP000092461">
    <property type="component" value="Unassembled WGS sequence"/>
</dbReference>
<dbReference type="EnsemblMetazoa" id="LLOJ007939-RA">
    <property type="protein sequence ID" value="LLOJ007939-PA"/>
    <property type="gene ID" value="LLOJ007939"/>
</dbReference>
<dbReference type="InterPro" id="IPR036291">
    <property type="entry name" value="NAD(P)-bd_dom_sf"/>
</dbReference>
<evidence type="ECO:0000313" key="5">
    <source>
        <dbReference type="EnsemblMetazoa" id="LLOJ007939-PA"/>
    </source>
</evidence>
<dbReference type="PANTHER" id="PTHR43544:SF7">
    <property type="entry name" value="NADB-LER2"/>
    <property type="match status" value="1"/>
</dbReference>
<reference evidence="4" key="2">
    <citation type="journal article" date="2020" name="BMC">
        <title>Leishmania infection induces a limited differential gene expression in the sand fly midgut.</title>
        <authorList>
            <person name="Coutinho-Abreu I.V."/>
            <person name="Serafim T.D."/>
            <person name="Meneses C."/>
            <person name="Kamhawi S."/>
            <person name="Oliveira F."/>
            <person name="Valenzuela J.G."/>
        </authorList>
    </citation>
    <scope>NUCLEOTIDE SEQUENCE</scope>
    <source>
        <strain evidence="4">Jacobina</strain>
        <tissue evidence="4">Midgut</tissue>
    </source>
</reference>
<evidence type="ECO:0000256" key="2">
    <source>
        <dbReference type="ARBA" id="ARBA00023002"/>
    </source>
</evidence>
<dbReference type="PANTHER" id="PTHR43544">
    <property type="entry name" value="SHORT-CHAIN DEHYDROGENASE/REDUCTASE"/>
    <property type="match status" value="1"/>
</dbReference>
<dbReference type="GO" id="GO:0004090">
    <property type="term" value="F:carbonyl reductase (NADPH) activity"/>
    <property type="evidence" value="ECO:0007669"/>
    <property type="project" value="TreeGrafter"/>
</dbReference>
<dbReference type="PRINTS" id="PR00081">
    <property type="entry name" value="GDHRDH"/>
</dbReference>
<comment type="similarity">
    <text evidence="3">Belongs to the short-chain dehydrogenases/reductases (SDR) family.</text>
</comment>
<sequence length="248" mass="27014">MNSILITGCNRGLGLGLVRCLVQNPKEMPKYLLTTVRDATKAEELQKLAKEHPNIHILEVDLTNYDAYEGLVKKVEDIVKEDGLNVLLNNAGYGPKSTRLPHTKHQDLVECFNINSVVPVMLTKALLPLLQRAAAARPDAPIGPEKACVINMTSLLGSITENTHGGLYAYRMSKAALNIATKSMSVDLQGDKIMAISLHPGWVRTDLGGSKAPLDVETSVSGMIDVIRGLTAEQNGKFLQYNGKELAW</sequence>
<evidence type="ECO:0000256" key="3">
    <source>
        <dbReference type="RuleBase" id="RU000363"/>
    </source>
</evidence>
<dbReference type="InterPro" id="IPR051468">
    <property type="entry name" value="Fungal_SecMetab_SDRs"/>
</dbReference>
<dbReference type="InterPro" id="IPR002347">
    <property type="entry name" value="SDR_fam"/>
</dbReference>
<dbReference type="VEuPathDB" id="VectorBase:LLOJ007939"/>
<dbReference type="EMBL" id="AJWK01026583">
    <property type="status" value="NOT_ANNOTATED_CDS"/>
    <property type="molecule type" value="Genomic_DNA"/>
</dbReference>
<dbReference type="SUPFAM" id="SSF51735">
    <property type="entry name" value="NAD(P)-binding Rossmann-fold domains"/>
    <property type="match status" value="1"/>
</dbReference>
<protein>
    <submittedName>
        <fullName evidence="4">Putative short-chain dehydrogenase</fullName>
    </submittedName>
</protein>
<dbReference type="VEuPathDB" id="VectorBase:LLONM1_000609"/>
<dbReference type="EMBL" id="GITU01008410">
    <property type="protein sequence ID" value="MBC1177113.1"/>
    <property type="molecule type" value="Transcribed_RNA"/>
</dbReference>
<organism evidence="5 6">
    <name type="scientific">Lutzomyia longipalpis</name>
    <name type="common">Sand fly</name>
    <dbReference type="NCBI Taxonomy" id="7200"/>
    <lineage>
        <taxon>Eukaryota</taxon>
        <taxon>Metazoa</taxon>
        <taxon>Ecdysozoa</taxon>
        <taxon>Arthropoda</taxon>
        <taxon>Hexapoda</taxon>
        <taxon>Insecta</taxon>
        <taxon>Pterygota</taxon>
        <taxon>Neoptera</taxon>
        <taxon>Endopterygota</taxon>
        <taxon>Diptera</taxon>
        <taxon>Nematocera</taxon>
        <taxon>Psychodoidea</taxon>
        <taxon>Psychodidae</taxon>
        <taxon>Lutzomyia</taxon>
        <taxon>Lutzomyia</taxon>
    </lineage>
</organism>
<dbReference type="Pfam" id="PF00106">
    <property type="entry name" value="adh_short"/>
    <property type="match status" value="1"/>
</dbReference>
<dbReference type="Gene3D" id="3.40.50.720">
    <property type="entry name" value="NAD(P)-binding Rossmann-like Domain"/>
    <property type="match status" value="1"/>
</dbReference>
<dbReference type="GO" id="GO:0005737">
    <property type="term" value="C:cytoplasm"/>
    <property type="evidence" value="ECO:0007669"/>
    <property type="project" value="TreeGrafter"/>
</dbReference>
<evidence type="ECO:0000313" key="6">
    <source>
        <dbReference type="Proteomes" id="UP000092461"/>
    </source>
</evidence>